<name>A0A2P5FRN2_TREOI</name>
<evidence type="ECO:0000313" key="1">
    <source>
        <dbReference type="EMBL" id="POO00431.1"/>
    </source>
</evidence>
<organism evidence="1 2">
    <name type="scientific">Trema orientale</name>
    <name type="common">Charcoal tree</name>
    <name type="synonym">Celtis orientalis</name>
    <dbReference type="NCBI Taxonomy" id="63057"/>
    <lineage>
        <taxon>Eukaryota</taxon>
        <taxon>Viridiplantae</taxon>
        <taxon>Streptophyta</taxon>
        <taxon>Embryophyta</taxon>
        <taxon>Tracheophyta</taxon>
        <taxon>Spermatophyta</taxon>
        <taxon>Magnoliopsida</taxon>
        <taxon>eudicotyledons</taxon>
        <taxon>Gunneridae</taxon>
        <taxon>Pentapetalae</taxon>
        <taxon>rosids</taxon>
        <taxon>fabids</taxon>
        <taxon>Rosales</taxon>
        <taxon>Cannabaceae</taxon>
        <taxon>Trema</taxon>
    </lineage>
</organism>
<sequence>MAHTTQLLETHDPFSTVKKSEITRIVTIEHSLGWYSDPKMLLEGARGLAEGTVQSLDLPIDHLSAVTTERRSLDWDDFLKIWLEETKADSLPQAYLTTQQT</sequence>
<keyword evidence="2" id="KW-1185">Reference proteome</keyword>
<dbReference type="AlphaFoldDB" id="A0A2P5FRN2"/>
<protein>
    <submittedName>
        <fullName evidence="1">Uncharacterized protein</fullName>
    </submittedName>
</protein>
<dbReference type="EMBL" id="JXTC01000013">
    <property type="protein sequence ID" value="POO00431.1"/>
    <property type="molecule type" value="Genomic_DNA"/>
</dbReference>
<reference evidence="2" key="1">
    <citation type="submission" date="2016-06" db="EMBL/GenBank/DDBJ databases">
        <title>Parallel loss of symbiosis genes in relatives of nitrogen-fixing non-legume Parasponia.</title>
        <authorList>
            <person name="Van Velzen R."/>
            <person name="Holmer R."/>
            <person name="Bu F."/>
            <person name="Rutten L."/>
            <person name="Van Zeijl A."/>
            <person name="Liu W."/>
            <person name="Santuari L."/>
            <person name="Cao Q."/>
            <person name="Sharma T."/>
            <person name="Shen D."/>
            <person name="Roswanjaya Y."/>
            <person name="Wardhani T."/>
            <person name="Kalhor M.S."/>
            <person name="Jansen J."/>
            <person name="Van den Hoogen J."/>
            <person name="Gungor B."/>
            <person name="Hartog M."/>
            <person name="Hontelez J."/>
            <person name="Verver J."/>
            <person name="Yang W.-C."/>
            <person name="Schijlen E."/>
            <person name="Repin R."/>
            <person name="Schilthuizen M."/>
            <person name="Schranz E."/>
            <person name="Heidstra R."/>
            <person name="Miyata K."/>
            <person name="Fedorova E."/>
            <person name="Kohlen W."/>
            <person name="Bisseling T."/>
            <person name="Smit S."/>
            <person name="Geurts R."/>
        </authorList>
    </citation>
    <scope>NUCLEOTIDE SEQUENCE [LARGE SCALE GENOMIC DNA]</scope>
    <source>
        <strain evidence="2">cv. RG33-2</strain>
    </source>
</reference>
<comment type="caution">
    <text evidence="1">The sequence shown here is derived from an EMBL/GenBank/DDBJ whole genome shotgun (WGS) entry which is preliminary data.</text>
</comment>
<proteinExistence type="predicted"/>
<gene>
    <name evidence="1" type="ORF">TorRG33x02_038440</name>
</gene>
<evidence type="ECO:0000313" key="2">
    <source>
        <dbReference type="Proteomes" id="UP000237000"/>
    </source>
</evidence>
<dbReference type="InParanoid" id="A0A2P5FRN2"/>
<accession>A0A2P5FRN2</accession>
<dbReference type="Proteomes" id="UP000237000">
    <property type="component" value="Unassembled WGS sequence"/>
</dbReference>